<evidence type="ECO:0000313" key="3">
    <source>
        <dbReference type="Proteomes" id="UP001054889"/>
    </source>
</evidence>
<dbReference type="InterPro" id="IPR045889">
    <property type="entry name" value="MES/HNL"/>
</dbReference>
<dbReference type="EMBL" id="BQKI01000002">
    <property type="protein sequence ID" value="GJM88397.1"/>
    <property type="molecule type" value="Genomic_DNA"/>
</dbReference>
<name>A0AAV5BR19_ELECO</name>
<reference evidence="2" key="1">
    <citation type="journal article" date="2018" name="DNA Res.">
        <title>Multiple hybrid de novo genome assembly of finger millet, an orphan allotetraploid crop.</title>
        <authorList>
            <person name="Hatakeyama M."/>
            <person name="Aluri S."/>
            <person name="Balachadran M.T."/>
            <person name="Sivarajan S.R."/>
            <person name="Patrignani A."/>
            <person name="Gruter S."/>
            <person name="Poveda L."/>
            <person name="Shimizu-Inatsugi R."/>
            <person name="Baeten J."/>
            <person name="Francoijs K.J."/>
            <person name="Nataraja K.N."/>
            <person name="Reddy Y.A.N."/>
            <person name="Phadnis S."/>
            <person name="Ravikumar R.L."/>
            <person name="Schlapbach R."/>
            <person name="Sreeman S.M."/>
            <person name="Shimizu K.K."/>
        </authorList>
    </citation>
    <scope>NUCLEOTIDE SEQUENCE</scope>
</reference>
<dbReference type="GO" id="GO:0080030">
    <property type="term" value="F:methyl indole-3-acetate esterase activity"/>
    <property type="evidence" value="ECO:0007669"/>
    <property type="project" value="TreeGrafter"/>
</dbReference>
<accession>A0AAV5BR19</accession>
<gene>
    <name evidence="2" type="primary">ga04455</name>
    <name evidence="2" type="ORF">PR202_ga04455</name>
</gene>
<dbReference type="GO" id="GO:0080031">
    <property type="term" value="F:methyl salicylate esterase activity"/>
    <property type="evidence" value="ECO:0007669"/>
    <property type="project" value="TreeGrafter"/>
</dbReference>
<dbReference type="AlphaFoldDB" id="A0AAV5BR19"/>
<keyword evidence="3" id="KW-1185">Reference proteome</keyword>
<evidence type="ECO:0000313" key="2">
    <source>
        <dbReference type="EMBL" id="GJM88397.1"/>
    </source>
</evidence>
<dbReference type="PANTHER" id="PTHR10992">
    <property type="entry name" value="METHYLESTERASE FAMILY MEMBER"/>
    <property type="match status" value="1"/>
</dbReference>
<dbReference type="PANTHER" id="PTHR10992:SF1083">
    <property type="entry name" value="METHYLESTERASE 1"/>
    <property type="match status" value="1"/>
</dbReference>
<protein>
    <submittedName>
        <fullName evidence="2">Uncharacterized protein</fullName>
    </submittedName>
</protein>
<dbReference type="Gene3D" id="3.40.50.1820">
    <property type="entry name" value="alpha/beta hydrolase"/>
    <property type="match status" value="1"/>
</dbReference>
<dbReference type="InterPro" id="IPR029058">
    <property type="entry name" value="AB_hydrolase_fold"/>
</dbReference>
<dbReference type="GO" id="GO:0009694">
    <property type="term" value="P:jasmonic acid metabolic process"/>
    <property type="evidence" value="ECO:0007669"/>
    <property type="project" value="TreeGrafter"/>
</dbReference>
<organism evidence="2 3">
    <name type="scientific">Eleusine coracana subsp. coracana</name>
    <dbReference type="NCBI Taxonomy" id="191504"/>
    <lineage>
        <taxon>Eukaryota</taxon>
        <taxon>Viridiplantae</taxon>
        <taxon>Streptophyta</taxon>
        <taxon>Embryophyta</taxon>
        <taxon>Tracheophyta</taxon>
        <taxon>Spermatophyta</taxon>
        <taxon>Magnoliopsida</taxon>
        <taxon>Liliopsida</taxon>
        <taxon>Poales</taxon>
        <taxon>Poaceae</taxon>
        <taxon>PACMAD clade</taxon>
        <taxon>Chloridoideae</taxon>
        <taxon>Cynodonteae</taxon>
        <taxon>Eleusininae</taxon>
        <taxon>Eleusine</taxon>
    </lineage>
</organism>
<evidence type="ECO:0000256" key="1">
    <source>
        <dbReference type="ARBA" id="ARBA00022801"/>
    </source>
</evidence>
<keyword evidence="1" id="KW-0378">Hydrolase</keyword>
<sequence length="99" mass="10530">MSSSVQHRKHFFICEIACEKSTLCNPNDLHGNNGGQGAAAAAPPLRAGARDVSRNGAWCWYKATTLLRAAGHAVSALDMAGCGVHPARLSDVRSFEDYS</sequence>
<dbReference type="GO" id="GO:0009696">
    <property type="term" value="P:salicylic acid metabolic process"/>
    <property type="evidence" value="ECO:0007669"/>
    <property type="project" value="TreeGrafter"/>
</dbReference>
<dbReference type="Proteomes" id="UP001054889">
    <property type="component" value="Unassembled WGS sequence"/>
</dbReference>
<dbReference type="GO" id="GO:0080032">
    <property type="term" value="F:methyl jasmonate esterase activity"/>
    <property type="evidence" value="ECO:0007669"/>
    <property type="project" value="TreeGrafter"/>
</dbReference>
<proteinExistence type="predicted"/>
<reference evidence="2" key="2">
    <citation type="submission" date="2021-12" db="EMBL/GenBank/DDBJ databases">
        <title>Resequencing data analysis of finger millet.</title>
        <authorList>
            <person name="Hatakeyama M."/>
            <person name="Aluri S."/>
            <person name="Balachadran M.T."/>
            <person name="Sivarajan S.R."/>
            <person name="Poveda L."/>
            <person name="Shimizu-Inatsugi R."/>
            <person name="Schlapbach R."/>
            <person name="Sreeman S.M."/>
            <person name="Shimizu K.K."/>
        </authorList>
    </citation>
    <scope>NUCLEOTIDE SEQUENCE</scope>
</reference>
<comment type="caution">
    <text evidence="2">The sequence shown here is derived from an EMBL/GenBank/DDBJ whole genome shotgun (WGS) entry which is preliminary data.</text>
</comment>